<evidence type="ECO:0000313" key="2">
    <source>
        <dbReference type="EMBL" id="MEY8443147.1"/>
    </source>
</evidence>
<name>A0ABV4D0Q9_9LACT</name>
<feature type="transmembrane region" description="Helical" evidence="1">
    <location>
        <begin position="46"/>
        <end position="62"/>
    </location>
</feature>
<dbReference type="RefSeq" id="WP_369947919.1">
    <property type="nucleotide sequence ID" value="NZ_JBCLSH010000005.1"/>
</dbReference>
<keyword evidence="1" id="KW-0812">Transmembrane</keyword>
<keyword evidence="1" id="KW-0472">Membrane</keyword>
<feature type="transmembrane region" description="Helical" evidence="1">
    <location>
        <begin position="74"/>
        <end position="94"/>
    </location>
</feature>
<gene>
    <name evidence="2" type="ORF">AALA52_02655</name>
</gene>
<organism evidence="2 3">
    <name type="scientific">Lactococcus ileimucosae</name>
    <dbReference type="NCBI Taxonomy" id="2941329"/>
    <lineage>
        <taxon>Bacteria</taxon>
        <taxon>Bacillati</taxon>
        <taxon>Bacillota</taxon>
        <taxon>Bacilli</taxon>
        <taxon>Lactobacillales</taxon>
        <taxon>Streptococcaceae</taxon>
        <taxon>Lactococcus</taxon>
    </lineage>
</organism>
<reference evidence="2 3" key="1">
    <citation type="submission" date="2024-03" db="EMBL/GenBank/DDBJ databases">
        <title>Mouse gut bacterial collection (mGBC) of GemPharmatech.</title>
        <authorList>
            <person name="He Y."/>
            <person name="Dong L."/>
            <person name="Wu D."/>
            <person name="Gao X."/>
            <person name="Lin Z."/>
        </authorList>
    </citation>
    <scope>NUCLEOTIDE SEQUENCE [LARGE SCALE GENOMIC DNA]</scope>
    <source>
        <strain evidence="2 3">61-15</strain>
    </source>
</reference>
<keyword evidence="1" id="KW-1133">Transmembrane helix</keyword>
<keyword evidence="3" id="KW-1185">Reference proteome</keyword>
<dbReference type="EMBL" id="JBCLSH010000005">
    <property type="protein sequence ID" value="MEY8443147.1"/>
    <property type="molecule type" value="Genomic_DNA"/>
</dbReference>
<evidence type="ECO:0000256" key="1">
    <source>
        <dbReference type="SAM" id="Phobius"/>
    </source>
</evidence>
<feature type="transmembrane region" description="Helical" evidence="1">
    <location>
        <begin position="20"/>
        <end position="40"/>
    </location>
</feature>
<accession>A0ABV4D0Q9</accession>
<protein>
    <submittedName>
        <fullName evidence="2">Uncharacterized protein</fullName>
    </submittedName>
</protein>
<comment type="caution">
    <text evidence="2">The sequence shown here is derived from an EMBL/GenBank/DDBJ whole genome shotgun (WGS) entry which is preliminary data.</text>
</comment>
<dbReference type="Proteomes" id="UP001565283">
    <property type="component" value="Unassembled WGS sequence"/>
</dbReference>
<proteinExistence type="predicted"/>
<evidence type="ECO:0000313" key="3">
    <source>
        <dbReference type="Proteomes" id="UP001565283"/>
    </source>
</evidence>
<sequence>MEREKMTKQAYKEKTAPYRAWLNSISIPVALIVLFIAVFLGLTVNAAGMIIFVFAIITHVNYKKIQAPKICHVAPILYYVYNVVSVFYVMSLIVYPQVNIVSALLSLTNLVLLILVIAFYFVAAQAIKKQFPRMKEDYNEAVQAYKGKK</sequence>
<feature type="transmembrane region" description="Helical" evidence="1">
    <location>
        <begin position="100"/>
        <end position="123"/>
    </location>
</feature>